<evidence type="ECO:0000256" key="1">
    <source>
        <dbReference type="SAM" id="MobiDB-lite"/>
    </source>
</evidence>
<sequence length="279" mass="31940">MEIDVFFVRERVMSKQLLIYHIPVLDQWVDILTKPLSPTRFELLRGKLNVHRSICLELHRLIDRILHVILAIESARPNCMLAVQALCSLNFTLAEAKSIIKHCSKCSKLYLAITSHKILSRCQKVRNAFELYLVQIQNAVPIPLAGKISAILHDLRGTEFSLEFAEDEARKVLLSLLEKNFPDSASVQKEELEAIQIATSRLEIKSPFSLLVEKATLKKQLEEVSEENLKQKELLQYLLYLLVKHGKSNCQFQNGSHSPKHECHDQSLEHELVVDESSQ</sequence>
<organism evidence="2">
    <name type="scientific">Glycine max</name>
    <name type="common">Soybean</name>
    <name type="synonym">Glycine hispida</name>
    <dbReference type="NCBI Taxonomy" id="3847"/>
    <lineage>
        <taxon>Eukaryota</taxon>
        <taxon>Viridiplantae</taxon>
        <taxon>Streptophyta</taxon>
        <taxon>Embryophyta</taxon>
        <taxon>Tracheophyta</taxon>
        <taxon>Spermatophyta</taxon>
        <taxon>Magnoliopsida</taxon>
        <taxon>eudicotyledons</taxon>
        <taxon>Gunneridae</taxon>
        <taxon>Pentapetalae</taxon>
        <taxon>rosids</taxon>
        <taxon>fabids</taxon>
        <taxon>Fabales</taxon>
        <taxon>Fabaceae</taxon>
        <taxon>Papilionoideae</taxon>
        <taxon>50 kb inversion clade</taxon>
        <taxon>NPAAA clade</taxon>
        <taxon>indigoferoid/millettioid clade</taxon>
        <taxon>Phaseoleae</taxon>
        <taxon>Glycine</taxon>
        <taxon>Glycine subgen. Soja</taxon>
    </lineage>
</organism>
<dbReference type="Proteomes" id="UP000008827">
    <property type="component" value="Chromosome 14"/>
</dbReference>
<feature type="compositionally biased region" description="Basic and acidic residues" evidence="1">
    <location>
        <begin position="259"/>
        <end position="273"/>
    </location>
</feature>
<dbReference type="EMBL" id="CM000847">
    <property type="protein sequence ID" value="KRH15193.1"/>
    <property type="molecule type" value="Genomic_DNA"/>
</dbReference>
<reference evidence="2" key="3">
    <citation type="submission" date="2018-07" db="EMBL/GenBank/DDBJ databases">
        <title>WGS assembly of Glycine max.</title>
        <authorList>
            <person name="Schmutz J."/>
            <person name="Cannon S."/>
            <person name="Schlueter J."/>
            <person name="Ma J."/>
            <person name="Mitros T."/>
            <person name="Nelson W."/>
            <person name="Hyten D."/>
            <person name="Song Q."/>
            <person name="Thelen J."/>
            <person name="Cheng J."/>
            <person name="Xu D."/>
            <person name="Hellsten U."/>
            <person name="May G."/>
            <person name="Yu Y."/>
            <person name="Sakurai T."/>
            <person name="Umezawa T."/>
            <person name="Bhattacharyya M."/>
            <person name="Sandhu D."/>
            <person name="Valliyodan B."/>
            <person name="Lindquist E."/>
            <person name="Peto M."/>
            <person name="Grant D."/>
            <person name="Shu S."/>
            <person name="Goodstein D."/>
            <person name="Barry K."/>
            <person name="Futrell-Griggs M."/>
            <person name="Abernathy B."/>
            <person name="Du J."/>
            <person name="Tian Z."/>
            <person name="Zhu L."/>
            <person name="Gill N."/>
            <person name="Joshi T."/>
            <person name="Libault M."/>
            <person name="Sethuraman A."/>
            <person name="Zhang X."/>
            <person name="Shinozaki K."/>
            <person name="Nguyen H."/>
            <person name="Wing R."/>
            <person name="Cregan P."/>
            <person name="Specht J."/>
            <person name="Grimwood J."/>
            <person name="Rokhsar D."/>
            <person name="Stacey G."/>
            <person name="Shoemaker R."/>
            <person name="Jackson S."/>
        </authorList>
    </citation>
    <scope>NUCLEOTIDE SEQUENCE</scope>
    <source>
        <tissue evidence="2">Callus</tissue>
    </source>
</reference>
<reference evidence="2 3" key="1">
    <citation type="journal article" date="2010" name="Nature">
        <title>Genome sequence of the palaeopolyploid soybean.</title>
        <authorList>
            <person name="Schmutz J."/>
            <person name="Cannon S.B."/>
            <person name="Schlueter J."/>
            <person name="Ma J."/>
            <person name="Mitros T."/>
            <person name="Nelson W."/>
            <person name="Hyten D.L."/>
            <person name="Song Q."/>
            <person name="Thelen J.J."/>
            <person name="Cheng J."/>
            <person name="Xu D."/>
            <person name="Hellsten U."/>
            <person name="May G.D."/>
            <person name="Yu Y."/>
            <person name="Sakurai T."/>
            <person name="Umezawa T."/>
            <person name="Bhattacharyya M.K."/>
            <person name="Sandhu D."/>
            <person name="Valliyodan B."/>
            <person name="Lindquist E."/>
            <person name="Peto M."/>
            <person name="Grant D."/>
            <person name="Shu S."/>
            <person name="Goodstein D."/>
            <person name="Barry K."/>
            <person name="Futrell-Griggs M."/>
            <person name="Abernathy B."/>
            <person name="Du J."/>
            <person name="Tian Z."/>
            <person name="Zhu L."/>
            <person name="Gill N."/>
            <person name="Joshi T."/>
            <person name="Libault M."/>
            <person name="Sethuraman A."/>
            <person name="Zhang X.-C."/>
            <person name="Shinozaki K."/>
            <person name="Nguyen H.T."/>
            <person name="Wing R.A."/>
            <person name="Cregan P."/>
            <person name="Specht J."/>
            <person name="Grimwood J."/>
            <person name="Rokhsar D."/>
            <person name="Stacey G."/>
            <person name="Shoemaker R.C."/>
            <person name="Jackson S.A."/>
        </authorList>
    </citation>
    <scope>NUCLEOTIDE SEQUENCE</scope>
    <source>
        <strain evidence="3">cv. Williams 82</strain>
        <tissue evidence="2">Callus</tissue>
    </source>
</reference>
<evidence type="ECO:0000313" key="3">
    <source>
        <dbReference type="EnsemblPlants" id="KRH15193"/>
    </source>
</evidence>
<name>A0A0R0GJK6_SOYBN</name>
<evidence type="ECO:0008006" key="5">
    <source>
        <dbReference type="Google" id="ProtNLM"/>
    </source>
</evidence>
<dbReference type="Gramene" id="KRH15193">
    <property type="protein sequence ID" value="KRH15193"/>
    <property type="gene ID" value="GLYMA_14G073800"/>
</dbReference>
<proteinExistence type="predicted"/>
<evidence type="ECO:0000313" key="2">
    <source>
        <dbReference type="EMBL" id="KRH15193.1"/>
    </source>
</evidence>
<dbReference type="ExpressionAtlas" id="A0A0R0GJK6">
    <property type="expression patterns" value="baseline and differential"/>
</dbReference>
<gene>
    <name evidence="3" type="primary">LOC100796783</name>
    <name evidence="2" type="ORF">GLYMA_14G073800</name>
</gene>
<keyword evidence="4" id="KW-1185">Reference proteome</keyword>
<reference evidence="3" key="2">
    <citation type="submission" date="2018-02" db="UniProtKB">
        <authorList>
            <consortium name="EnsemblPlants"/>
        </authorList>
    </citation>
    <scope>IDENTIFICATION</scope>
    <source>
        <strain evidence="3">Williams 82</strain>
    </source>
</reference>
<protein>
    <recommendedName>
        <fullName evidence="5">U-box domain-containing protein</fullName>
    </recommendedName>
</protein>
<feature type="region of interest" description="Disordered" evidence="1">
    <location>
        <begin position="253"/>
        <end position="279"/>
    </location>
</feature>
<dbReference type="EnsemblPlants" id="KRH15193">
    <property type="protein sequence ID" value="KRH15193"/>
    <property type="gene ID" value="GLYMA_14G073800"/>
</dbReference>
<evidence type="ECO:0000313" key="4">
    <source>
        <dbReference type="Proteomes" id="UP000008827"/>
    </source>
</evidence>
<accession>A0A0R0GJK6</accession>
<dbReference type="AlphaFoldDB" id="A0A0R0GJK6"/>
<dbReference type="SMR" id="A0A0R0GJK6"/>